<organism evidence="7">
    <name type="scientific">OCS116 cluster bacterium</name>
    <dbReference type="NCBI Taxonomy" id="2030921"/>
    <lineage>
        <taxon>Bacteria</taxon>
        <taxon>Pseudomonadati</taxon>
        <taxon>Pseudomonadota</taxon>
        <taxon>Alphaproteobacteria</taxon>
        <taxon>OCS116 cluster</taxon>
    </lineage>
</organism>
<dbReference type="GO" id="GO:0005886">
    <property type="term" value="C:plasma membrane"/>
    <property type="evidence" value="ECO:0007669"/>
    <property type="project" value="UniProtKB-SubCell"/>
</dbReference>
<comment type="similarity">
    <text evidence="5">Belongs to the binding-protein-dependent transport system permease family.</text>
</comment>
<feature type="transmembrane region" description="Helical" evidence="5">
    <location>
        <begin position="242"/>
        <end position="264"/>
    </location>
</feature>
<dbReference type="PANTHER" id="PTHR43839:SF3">
    <property type="entry name" value="OLIGOPEPTIDE ABC TRANSPORTER, PERMEASE PROTEIN"/>
    <property type="match status" value="1"/>
</dbReference>
<sequence length="383" mass="42695">MSDSVDLDDGSELLDQQLTSDRMVVTSQWSLIWYKFRRHKLAMIGLTVTLLIYLIAATAGFLSPSVPSKFQPKFTYAPPQTIHFFKQNEMGESEYFPHVLGYKTTVNPESFKRSYVIDETQVVPIGMFVKGEKYNFLGMFASETHLFGPIDKKHPFYLIGADRLGRDLLTRTLYGARVSMSIGLVGVALSLVIGVILGGVSGFYGGIMDRVIQRVIEFIRSIPTIPLWLGLATAMPQDWPAIWVYFFILIILSLIGWTEIARVVRGRFLSLRTEDFVMAARLDGVSEMRIILRHMMPSLFSHIIAAVTLAIPNMILAESALSFLGLGLQPPIVSWGVLLQDTQNLRAITQAPWLFVPGICVVVAVLALNFLGDGLRDAADPYS</sequence>
<gene>
    <name evidence="7" type="ORF">COB13_04370</name>
</gene>
<keyword evidence="3 5" id="KW-1133">Transmembrane helix</keyword>
<evidence type="ECO:0000259" key="6">
    <source>
        <dbReference type="PROSITE" id="PS50928"/>
    </source>
</evidence>
<keyword evidence="5" id="KW-0813">Transport</keyword>
<dbReference type="InterPro" id="IPR025966">
    <property type="entry name" value="OppC_N"/>
</dbReference>
<dbReference type="PROSITE" id="PS50928">
    <property type="entry name" value="ABC_TM1"/>
    <property type="match status" value="1"/>
</dbReference>
<feature type="transmembrane region" description="Helical" evidence="5">
    <location>
        <begin position="351"/>
        <end position="371"/>
    </location>
</feature>
<protein>
    <submittedName>
        <fullName evidence="7">Peptide ABC transporter permease</fullName>
    </submittedName>
</protein>
<keyword evidence="2 5" id="KW-0812">Transmembrane</keyword>
<dbReference type="Gene3D" id="1.10.3720.10">
    <property type="entry name" value="MetI-like"/>
    <property type="match status" value="1"/>
</dbReference>
<name>A0A2A4Z5Q6_9PROT</name>
<feature type="transmembrane region" description="Helical" evidence="5">
    <location>
        <begin position="298"/>
        <end position="315"/>
    </location>
</feature>
<evidence type="ECO:0000256" key="5">
    <source>
        <dbReference type="RuleBase" id="RU363032"/>
    </source>
</evidence>
<dbReference type="CDD" id="cd06261">
    <property type="entry name" value="TM_PBP2"/>
    <property type="match status" value="1"/>
</dbReference>
<dbReference type="GO" id="GO:0055085">
    <property type="term" value="P:transmembrane transport"/>
    <property type="evidence" value="ECO:0007669"/>
    <property type="project" value="InterPro"/>
</dbReference>
<proteinExistence type="inferred from homology"/>
<comment type="subcellular location">
    <subcellularLocation>
        <location evidence="1 5">Cell membrane</location>
        <topology evidence="1 5">Multi-pass membrane protein</topology>
    </subcellularLocation>
</comment>
<dbReference type="SUPFAM" id="SSF161098">
    <property type="entry name" value="MetI-like"/>
    <property type="match status" value="1"/>
</dbReference>
<accession>A0A2A4Z5Q6</accession>
<dbReference type="EMBL" id="NVUS01000004">
    <property type="protein sequence ID" value="PCJ02434.1"/>
    <property type="molecule type" value="Genomic_DNA"/>
</dbReference>
<evidence type="ECO:0000256" key="3">
    <source>
        <dbReference type="ARBA" id="ARBA00022989"/>
    </source>
</evidence>
<keyword evidence="4 5" id="KW-0472">Membrane</keyword>
<reference key="1">
    <citation type="submission" date="2017-08" db="EMBL/GenBank/DDBJ databases">
        <title>A dynamic microbial community with high functional redundancy inhabits the cold, oxic subseafloor aquifer.</title>
        <authorList>
            <person name="Tully B.J."/>
            <person name="Wheat C.G."/>
            <person name="Glazer B.T."/>
            <person name="Huber J.A."/>
        </authorList>
    </citation>
    <scope>NUCLEOTIDE SEQUENCE [LARGE SCALE GENOMIC DNA]</scope>
</reference>
<evidence type="ECO:0000256" key="4">
    <source>
        <dbReference type="ARBA" id="ARBA00023136"/>
    </source>
</evidence>
<dbReference type="PANTHER" id="PTHR43839">
    <property type="entry name" value="OPPC IN A BINDING PROTEIN-DEPENDENT TRANSPORT SYSTEM"/>
    <property type="match status" value="1"/>
</dbReference>
<evidence type="ECO:0000256" key="2">
    <source>
        <dbReference type="ARBA" id="ARBA00022692"/>
    </source>
</evidence>
<dbReference type="Pfam" id="PF12911">
    <property type="entry name" value="OppC_N"/>
    <property type="match status" value="1"/>
</dbReference>
<evidence type="ECO:0000313" key="7">
    <source>
        <dbReference type="EMBL" id="PCJ02434.1"/>
    </source>
</evidence>
<feature type="transmembrane region" description="Helical" evidence="5">
    <location>
        <begin position="41"/>
        <end position="62"/>
    </location>
</feature>
<evidence type="ECO:0000256" key="1">
    <source>
        <dbReference type="ARBA" id="ARBA00004651"/>
    </source>
</evidence>
<dbReference type="InterPro" id="IPR000515">
    <property type="entry name" value="MetI-like"/>
</dbReference>
<feature type="domain" description="ABC transmembrane type-1" evidence="6">
    <location>
        <begin position="176"/>
        <end position="372"/>
    </location>
</feature>
<reference evidence="7" key="2">
    <citation type="journal article" date="2018" name="ISME J.">
        <title>A dynamic microbial community with high functional redundancy inhabits the cold, oxic subseafloor aquifer.</title>
        <authorList>
            <person name="Tully B.J."/>
            <person name="Wheat C.G."/>
            <person name="Glazer B.T."/>
            <person name="Huber J.A."/>
        </authorList>
    </citation>
    <scope>NUCLEOTIDE SEQUENCE</scope>
    <source>
        <strain evidence="7">NORP83</strain>
    </source>
</reference>
<dbReference type="InterPro" id="IPR035906">
    <property type="entry name" value="MetI-like_sf"/>
</dbReference>
<dbReference type="Pfam" id="PF00528">
    <property type="entry name" value="BPD_transp_1"/>
    <property type="match status" value="1"/>
</dbReference>
<comment type="caution">
    <text evidence="7">The sequence shown here is derived from an EMBL/GenBank/DDBJ whole genome shotgun (WGS) entry which is preliminary data.</text>
</comment>
<dbReference type="AlphaFoldDB" id="A0A2A4Z5Q6"/>
<feature type="transmembrane region" description="Helical" evidence="5">
    <location>
        <begin position="182"/>
        <end position="206"/>
    </location>
</feature>